<evidence type="ECO:0000256" key="1">
    <source>
        <dbReference type="ARBA" id="ARBA00022849"/>
    </source>
</evidence>
<dbReference type="SMART" id="SM00418">
    <property type="entry name" value="HTH_ARSR"/>
    <property type="match status" value="1"/>
</dbReference>
<reference evidence="6" key="1">
    <citation type="submission" date="2022-01" db="EMBL/GenBank/DDBJ databases">
        <title>Whole genome-based taxonomy of the Shewanellaceae.</title>
        <authorList>
            <person name="Martin-Rodriguez A.J."/>
        </authorList>
    </citation>
    <scope>NUCLEOTIDE SEQUENCE</scope>
    <source>
        <strain evidence="6">KCTC 23973</strain>
    </source>
</reference>
<dbReference type="InterPro" id="IPR051081">
    <property type="entry name" value="HTH_MetalResp_TranReg"/>
</dbReference>
<dbReference type="CDD" id="cd00090">
    <property type="entry name" value="HTH_ARSR"/>
    <property type="match status" value="1"/>
</dbReference>
<keyword evidence="1" id="KW-0059">Arsenical resistance</keyword>
<dbReference type="RefSeq" id="WP_248950417.1">
    <property type="nucleotide sequence ID" value="NZ_JAKILB010000006.1"/>
</dbReference>
<dbReference type="GO" id="GO:0003677">
    <property type="term" value="F:DNA binding"/>
    <property type="evidence" value="ECO:0007669"/>
    <property type="project" value="UniProtKB-KW"/>
</dbReference>
<dbReference type="EMBL" id="JAKILB010000006">
    <property type="protein sequence ID" value="MCL1139240.1"/>
    <property type="molecule type" value="Genomic_DNA"/>
</dbReference>
<keyword evidence="4" id="KW-0804">Transcription</keyword>
<protein>
    <submittedName>
        <fullName evidence="6">Metalloregulator ArsR/SmtB family transcription factor</fullName>
    </submittedName>
</protein>
<proteinExistence type="predicted"/>
<evidence type="ECO:0000259" key="5">
    <source>
        <dbReference type="PROSITE" id="PS50987"/>
    </source>
</evidence>
<dbReference type="NCBIfam" id="NF007528">
    <property type="entry name" value="PRK10141.1"/>
    <property type="match status" value="1"/>
</dbReference>
<dbReference type="NCBIfam" id="NF033788">
    <property type="entry name" value="HTH_metalloreg"/>
    <property type="match status" value="1"/>
</dbReference>
<keyword evidence="2" id="KW-0805">Transcription regulation</keyword>
<evidence type="ECO:0000313" key="6">
    <source>
        <dbReference type="EMBL" id="MCL1139240.1"/>
    </source>
</evidence>
<dbReference type="InterPro" id="IPR036388">
    <property type="entry name" value="WH-like_DNA-bd_sf"/>
</dbReference>
<evidence type="ECO:0000256" key="3">
    <source>
        <dbReference type="ARBA" id="ARBA00023125"/>
    </source>
</evidence>
<dbReference type="Pfam" id="PF01022">
    <property type="entry name" value="HTH_5"/>
    <property type="match status" value="1"/>
</dbReference>
<keyword evidence="3" id="KW-0238">DNA-binding</keyword>
<dbReference type="InterPro" id="IPR001845">
    <property type="entry name" value="HTH_ArsR_DNA-bd_dom"/>
</dbReference>
<gene>
    <name evidence="6" type="ORF">L2740_11880</name>
</gene>
<evidence type="ECO:0000256" key="4">
    <source>
        <dbReference type="ARBA" id="ARBA00023163"/>
    </source>
</evidence>
<dbReference type="GO" id="GO:0003700">
    <property type="term" value="F:DNA-binding transcription factor activity"/>
    <property type="evidence" value="ECO:0007669"/>
    <property type="project" value="InterPro"/>
</dbReference>
<dbReference type="GO" id="GO:0046685">
    <property type="term" value="P:response to arsenic-containing substance"/>
    <property type="evidence" value="ECO:0007669"/>
    <property type="project" value="UniProtKB-KW"/>
</dbReference>
<dbReference type="PRINTS" id="PR00778">
    <property type="entry name" value="HTHARSR"/>
</dbReference>
<dbReference type="InterPro" id="IPR036390">
    <property type="entry name" value="WH_DNA-bd_sf"/>
</dbReference>
<evidence type="ECO:0000256" key="2">
    <source>
        <dbReference type="ARBA" id="ARBA00023015"/>
    </source>
</evidence>
<feature type="domain" description="HTH arsR-type" evidence="5">
    <location>
        <begin position="1"/>
        <end position="93"/>
    </location>
</feature>
<dbReference type="AlphaFoldDB" id="A0A9X1ZGX8"/>
<keyword evidence="7" id="KW-1185">Reference proteome</keyword>
<dbReference type="FunFam" id="1.10.10.10:FF:000279">
    <property type="entry name" value="Transcriptional regulator, ArsR family"/>
    <property type="match status" value="1"/>
</dbReference>
<dbReference type="PROSITE" id="PS50987">
    <property type="entry name" value="HTH_ARSR_2"/>
    <property type="match status" value="1"/>
</dbReference>
<dbReference type="PANTHER" id="PTHR33154:SF18">
    <property type="entry name" value="ARSENICAL RESISTANCE OPERON REPRESSOR"/>
    <property type="match status" value="1"/>
</dbReference>
<organism evidence="6 7">
    <name type="scientific">Shewanella pneumatophori</name>
    <dbReference type="NCBI Taxonomy" id="314092"/>
    <lineage>
        <taxon>Bacteria</taxon>
        <taxon>Pseudomonadati</taxon>
        <taxon>Pseudomonadota</taxon>
        <taxon>Gammaproteobacteria</taxon>
        <taxon>Alteromonadales</taxon>
        <taxon>Shewanellaceae</taxon>
        <taxon>Shewanella</taxon>
    </lineage>
</organism>
<dbReference type="SUPFAM" id="SSF46785">
    <property type="entry name" value="Winged helix' DNA-binding domain"/>
    <property type="match status" value="1"/>
</dbReference>
<name>A0A9X1ZGX8_9GAMM</name>
<sequence>MTTKLEPISLFKALSDKIRLSIILLLHVEKELCVCEFSEALDEIQPKISRNLALLKTAGLVVNRRQGQWIYYSINDELPQWALNTLSETYSGNQQYIEQALAKLNKIGEHEARPMLLCESK</sequence>
<evidence type="ECO:0000313" key="7">
    <source>
        <dbReference type="Proteomes" id="UP001139293"/>
    </source>
</evidence>
<comment type="caution">
    <text evidence="6">The sequence shown here is derived from an EMBL/GenBank/DDBJ whole genome shotgun (WGS) entry which is preliminary data.</text>
</comment>
<accession>A0A9X1ZGX8</accession>
<dbReference type="PANTHER" id="PTHR33154">
    <property type="entry name" value="TRANSCRIPTIONAL REGULATOR, ARSR FAMILY"/>
    <property type="match status" value="1"/>
</dbReference>
<dbReference type="Gene3D" id="1.10.10.10">
    <property type="entry name" value="Winged helix-like DNA-binding domain superfamily/Winged helix DNA-binding domain"/>
    <property type="match status" value="1"/>
</dbReference>
<dbReference type="Proteomes" id="UP001139293">
    <property type="component" value="Unassembled WGS sequence"/>
</dbReference>
<dbReference type="InterPro" id="IPR011991">
    <property type="entry name" value="ArsR-like_HTH"/>
</dbReference>